<dbReference type="PANTHER" id="PTHR35526">
    <property type="entry name" value="ANTI-SIGMA-F FACTOR RSBW-RELATED"/>
    <property type="match status" value="1"/>
</dbReference>
<evidence type="ECO:0000259" key="2">
    <source>
        <dbReference type="Pfam" id="PF13581"/>
    </source>
</evidence>
<dbReference type="Pfam" id="PF14417">
    <property type="entry name" value="MEDS"/>
    <property type="match status" value="1"/>
</dbReference>
<dbReference type="PANTHER" id="PTHR35526:SF3">
    <property type="entry name" value="ANTI-SIGMA-F FACTOR RSBW"/>
    <property type="match status" value="1"/>
</dbReference>
<keyword evidence="1" id="KW-0723">Serine/threonine-protein kinase</keyword>
<reference evidence="5" key="1">
    <citation type="journal article" date="2019" name="Int. J. Syst. Evol. Microbiol.">
        <title>The Global Catalogue of Microorganisms (GCM) 10K type strain sequencing project: providing services to taxonomists for standard genome sequencing and annotation.</title>
        <authorList>
            <consortium name="The Broad Institute Genomics Platform"/>
            <consortium name="The Broad Institute Genome Sequencing Center for Infectious Disease"/>
            <person name="Wu L."/>
            <person name="Ma J."/>
        </authorList>
    </citation>
    <scope>NUCLEOTIDE SEQUENCE [LARGE SCALE GENOMIC DNA]</scope>
    <source>
        <strain evidence="5">JCM 9377</strain>
    </source>
</reference>
<keyword evidence="1" id="KW-0808">Transferase</keyword>
<dbReference type="InterPro" id="IPR003594">
    <property type="entry name" value="HATPase_dom"/>
</dbReference>
<keyword evidence="5" id="KW-1185">Reference proteome</keyword>
<dbReference type="InterPro" id="IPR036890">
    <property type="entry name" value="HATPase_C_sf"/>
</dbReference>
<organism evidence="4 5">
    <name type="scientific">Actinocorallia longicatena</name>
    <dbReference type="NCBI Taxonomy" id="111803"/>
    <lineage>
        <taxon>Bacteria</taxon>
        <taxon>Bacillati</taxon>
        <taxon>Actinomycetota</taxon>
        <taxon>Actinomycetes</taxon>
        <taxon>Streptosporangiales</taxon>
        <taxon>Thermomonosporaceae</taxon>
        <taxon>Actinocorallia</taxon>
    </lineage>
</organism>
<evidence type="ECO:0000256" key="1">
    <source>
        <dbReference type="ARBA" id="ARBA00022527"/>
    </source>
</evidence>
<evidence type="ECO:0008006" key="6">
    <source>
        <dbReference type="Google" id="ProtNLM"/>
    </source>
</evidence>
<sequence length="336" mass="35214">MGAGPGTGALISALERCRAEPVQAPATGPFSHVLSAYRTEAEFLALAGRFVADGRRAGETVAVAATPGRLAALTAGLGAAEAAMVITIDLQTVSNPGSLLPTQILPLLAAETRGSGASPPRLRILHDASWTGQRAEACGRFEALANLALGALPMSLVCLYAEGSDDTTQEHAVRTHPVVLDSGRHCANLDYDAAWISTARARPLSPPPAADLVLRMDFDQATQHLTRALTLKAAADWGLPVERALDAELIVNELTANSLEHGGGHGLLQLWRDDRDRMMVCQVSDHGHLTDHLAGQLSVGLSTDGGRGLFLIHTLADVVLIHTAPGDTVIRACLAL</sequence>
<proteinExistence type="predicted"/>
<dbReference type="SUPFAM" id="SSF55874">
    <property type="entry name" value="ATPase domain of HSP90 chaperone/DNA topoisomerase II/histidine kinase"/>
    <property type="match status" value="1"/>
</dbReference>
<accession>A0ABP6Q6X3</accession>
<feature type="domain" description="MEDS" evidence="3">
    <location>
        <begin position="32"/>
        <end position="177"/>
    </location>
</feature>
<keyword evidence="1" id="KW-0418">Kinase</keyword>
<dbReference type="Pfam" id="PF13581">
    <property type="entry name" value="HATPase_c_2"/>
    <property type="match status" value="1"/>
</dbReference>
<protein>
    <recommendedName>
        <fullName evidence="6">Anti-sigma regulatory factor (Ser/Thr protein kinase)</fullName>
    </recommendedName>
</protein>
<feature type="domain" description="Histidine kinase/HSP90-like ATPase" evidence="2">
    <location>
        <begin position="226"/>
        <end position="332"/>
    </location>
</feature>
<dbReference type="Gene3D" id="3.30.565.10">
    <property type="entry name" value="Histidine kinase-like ATPase, C-terminal domain"/>
    <property type="match status" value="1"/>
</dbReference>
<comment type="caution">
    <text evidence="4">The sequence shown here is derived from an EMBL/GenBank/DDBJ whole genome shotgun (WGS) entry which is preliminary data.</text>
</comment>
<dbReference type="Proteomes" id="UP001501237">
    <property type="component" value="Unassembled WGS sequence"/>
</dbReference>
<gene>
    <name evidence="4" type="ORF">GCM10010468_24590</name>
</gene>
<dbReference type="InterPro" id="IPR025847">
    <property type="entry name" value="MEDS_domain"/>
</dbReference>
<name>A0ABP6Q6X3_9ACTN</name>
<dbReference type="RefSeq" id="WP_344826422.1">
    <property type="nucleotide sequence ID" value="NZ_BAAAUV010000005.1"/>
</dbReference>
<dbReference type="EMBL" id="BAAAUV010000005">
    <property type="protein sequence ID" value="GAA3207961.1"/>
    <property type="molecule type" value="Genomic_DNA"/>
</dbReference>
<evidence type="ECO:0000313" key="5">
    <source>
        <dbReference type="Proteomes" id="UP001501237"/>
    </source>
</evidence>
<evidence type="ECO:0000313" key="4">
    <source>
        <dbReference type="EMBL" id="GAA3207961.1"/>
    </source>
</evidence>
<evidence type="ECO:0000259" key="3">
    <source>
        <dbReference type="Pfam" id="PF14417"/>
    </source>
</evidence>
<dbReference type="InterPro" id="IPR050267">
    <property type="entry name" value="Anti-sigma-factor_SerPK"/>
</dbReference>
<dbReference type="CDD" id="cd16936">
    <property type="entry name" value="HATPase_RsbW-like"/>
    <property type="match status" value="1"/>
</dbReference>